<proteinExistence type="predicted"/>
<evidence type="ECO:0000256" key="1">
    <source>
        <dbReference type="SAM" id="MobiDB-lite"/>
    </source>
</evidence>
<gene>
    <name evidence="2" type="ORF">NPIL_690541</name>
</gene>
<protein>
    <submittedName>
        <fullName evidence="2">Uncharacterized protein</fullName>
    </submittedName>
</protein>
<evidence type="ECO:0000313" key="2">
    <source>
        <dbReference type="EMBL" id="GFU59167.1"/>
    </source>
</evidence>
<name>A0A8X6R4P2_NEPPI</name>
<feature type="region of interest" description="Disordered" evidence="1">
    <location>
        <begin position="42"/>
        <end position="62"/>
    </location>
</feature>
<feature type="compositionally biased region" description="Basic and acidic residues" evidence="1">
    <location>
        <begin position="52"/>
        <end position="62"/>
    </location>
</feature>
<dbReference type="EMBL" id="BMAW01040302">
    <property type="protein sequence ID" value="GFU59167.1"/>
    <property type="molecule type" value="Genomic_DNA"/>
</dbReference>
<reference evidence="2" key="1">
    <citation type="submission" date="2020-08" db="EMBL/GenBank/DDBJ databases">
        <title>Multicomponent nature underlies the extraordinary mechanical properties of spider dragline silk.</title>
        <authorList>
            <person name="Kono N."/>
            <person name="Nakamura H."/>
            <person name="Mori M."/>
            <person name="Yoshida Y."/>
            <person name="Ohtoshi R."/>
            <person name="Malay A.D."/>
            <person name="Moran D.A.P."/>
            <person name="Tomita M."/>
            <person name="Numata K."/>
            <person name="Arakawa K."/>
        </authorList>
    </citation>
    <scope>NUCLEOTIDE SEQUENCE</scope>
</reference>
<dbReference type="Proteomes" id="UP000887013">
    <property type="component" value="Unassembled WGS sequence"/>
</dbReference>
<dbReference type="AlphaFoldDB" id="A0A8X6R4P2"/>
<sequence>MQISVPGKASTILLTTKTLTDGSIQNPFGNIANEFSCASITREPQQMKRPIRRSDSDGNKLSESENPIIFEITSPIESTIPFQLSRIAKFLFHFSKLTRSVF</sequence>
<keyword evidence="3" id="KW-1185">Reference proteome</keyword>
<comment type="caution">
    <text evidence="2">The sequence shown here is derived from an EMBL/GenBank/DDBJ whole genome shotgun (WGS) entry which is preliminary data.</text>
</comment>
<organism evidence="2 3">
    <name type="scientific">Nephila pilipes</name>
    <name type="common">Giant wood spider</name>
    <name type="synonym">Nephila maculata</name>
    <dbReference type="NCBI Taxonomy" id="299642"/>
    <lineage>
        <taxon>Eukaryota</taxon>
        <taxon>Metazoa</taxon>
        <taxon>Ecdysozoa</taxon>
        <taxon>Arthropoda</taxon>
        <taxon>Chelicerata</taxon>
        <taxon>Arachnida</taxon>
        <taxon>Araneae</taxon>
        <taxon>Araneomorphae</taxon>
        <taxon>Entelegynae</taxon>
        <taxon>Araneoidea</taxon>
        <taxon>Nephilidae</taxon>
        <taxon>Nephila</taxon>
    </lineage>
</organism>
<accession>A0A8X6R4P2</accession>
<evidence type="ECO:0000313" key="3">
    <source>
        <dbReference type="Proteomes" id="UP000887013"/>
    </source>
</evidence>